<dbReference type="RefSeq" id="WP_203538149.1">
    <property type="nucleotide sequence ID" value="NZ_JAESND010000004.1"/>
</dbReference>
<sequence>MNSNRSVSAAIGEYLVLGELLKRNIEAYLAHGETQKGWDVVIVTDERTKRVQVKTIDWPNQQAVNGNFAGGFDYLVVVLLDRLNPRSRFFVFKHAELDPLLSAPNELRTGGKRTLTISQRSMDSRVKLHEDNWKILQPPSTESKQEVLHTEPEGEV</sequence>
<dbReference type="Proteomes" id="UP000809431">
    <property type="component" value="Unassembled WGS sequence"/>
</dbReference>
<protein>
    <recommendedName>
        <fullName evidence="3">PD(D/E)XK endonuclease domain-containing protein</fullName>
    </recommendedName>
</protein>
<reference evidence="1 2" key="1">
    <citation type="submission" date="2021-01" db="EMBL/GenBank/DDBJ databases">
        <title>Draft Genome Sequence and Polyhydroxyalkanoate Biosynthetic Potential of Jeongeupia naejangsanensis Type Strain DSM 24253.</title>
        <authorList>
            <person name="Turrini P."/>
            <person name="Artuso I."/>
            <person name="Lugli G.A."/>
            <person name="Frangipani E."/>
            <person name="Ventura M."/>
            <person name="Visca P."/>
        </authorList>
    </citation>
    <scope>NUCLEOTIDE SEQUENCE [LARGE SCALE GENOMIC DNA]</scope>
    <source>
        <strain evidence="1 2">DSM 24253</strain>
    </source>
</reference>
<proteinExistence type="predicted"/>
<name>A0ABS2BMR3_9NEIS</name>
<gene>
    <name evidence="1" type="ORF">JMJ54_09530</name>
</gene>
<evidence type="ECO:0000313" key="2">
    <source>
        <dbReference type="Proteomes" id="UP000809431"/>
    </source>
</evidence>
<accession>A0ABS2BMR3</accession>
<dbReference type="InterPro" id="IPR011856">
    <property type="entry name" value="tRNA_endonuc-like_dom_sf"/>
</dbReference>
<evidence type="ECO:0000313" key="1">
    <source>
        <dbReference type="EMBL" id="MBM3116074.1"/>
    </source>
</evidence>
<comment type="caution">
    <text evidence="1">The sequence shown here is derived from an EMBL/GenBank/DDBJ whole genome shotgun (WGS) entry which is preliminary data.</text>
</comment>
<evidence type="ECO:0008006" key="3">
    <source>
        <dbReference type="Google" id="ProtNLM"/>
    </source>
</evidence>
<dbReference type="Gene3D" id="3.40.1350.10">
    <property type="match status" value="1"/>
</dbReference>
<keyword evidence="2" id="KW-1185">Reference proteome</keyword>
<organism evidence="1 2">
    <name type="scientific">Jeongeupia naejangsanensis</name>
    <dbReference type="NCBI Taxonomy" id="613195"/>
    <lineage>
        <taxon>Bacteria</taxon>
        <taxon>Pseudomonadati</taxon>
        <taxon>Pseudomonadota</taxon>
        <taxon>Betaproteobacteria</taxon>
        <taxon>Neisseriales</taxon>
        <taxon>Chitinibacteraceae</taxon>
        <taxon>Jeongeupia</taxon>
    </lineage>
</organism>
<dbReference type="EMBL" id="JAESND010000004">
    <property type="protein sequence ID" value="MBM3116074.1"/>
    <property type="molecule type" value="Genomic_DNA"/>
</dbReference>